<keyword evidence="2" id="KW-1185">Reference proteome</keyword>
<organism evidence="1 2">
    <name type="scientific">Trichonephila clavata</name>
    <name type="common">Joro spider</name>
    <name type="synonym">Nephila clavata</name>
    <dbReference type="NCBI Taxonomy" id="2740835"/>
    <lineage>
        <taxon>Eukaryota</taxon>
        <taxon>Metazoa</taxon>
        <taxon>Ecdysozoa</taxon>
        <taxon>Arthropoda</taxon>
        <taxon>Chelicerata</taxon>
        <taxon>Arachnida</taxon>
        <taxon>Araneae</taxon>
        <taxon>Araneomorphae</taxon>
        <taxon>Entelegynae</taxon>
        <taxon>Araneoidea</taxon>
        <taxon>Nephilidae</taxon>
        <taxon>Trichonephila</taxon>
    </lineage>
</organism>
<gene>
    <name evidence="1" type="ORF">TNCT_706911</name>
</gene>
<protein>
    <submittedName>
        <fullName evidence="1">Uncharacterized protein</fullName>
    </submittedName>
</protein>
<sequence>MKAMKTLDEKTPPKFKEAHRKCMESKKKEDFKDIEVQCEKEKINVPAQFVFAVRDPKEFVSCALTALKEVNV</sequence>
<accession>A0A8X6KWK1</accession>
<dbReference type="Proteomes" id="UP000887116">
    <property type="component" value="Unassembled WGS sequence"/>
</dbReference>
<name>A0A8X6KWK1_TRICU</name>
<dbReference type="EMBL" id="BMAO01033386">
    <property type="protein sequence ID" value="GFQ89195.1"/>
    <property type="molecule type" value="Genomic_DNA"/>
</dbReference>
<reference evidence="1" key="1">
    <citation type="submission" date="2020-07" db="EMBL/GenBank/DDBJ databases">
        <title>Multicomponent nature underlies the extraordinary mechanical properties of spider dragline silk.</title>
        <authorList>
            <person name="Kono N."/>
            <person name="Nakamura H."/>
            <person name="Mori M."/>
            <person name="Yoshida Y."/>
            <person name="Ohtoshi R."/>
            <person name="Malay A.D."/>
            <person name="Moran D.A.P."/>
            <person name="Tomita M."/>
            <person name="Numata K."/>
            <person name="Arakawa K."/>
        </authorList>
    </citation>
    <scope>NUCLEOTIDE SEQUENCE</scope>
</reference>
<dbReference type="AlphaFoldDB" id="A0A8X6KWK1"/>
<proteinExistence type="predicted"/>
<evidence type="ECO:0000313" key="2">
    <source>
        <dbReference type="Proteomes" id="UP000887116"/>
    </source>
</evidence>
<comment type="caution">
    <text evidence="1">The sequence shown here is derived from an EMBL/GenBank/DDBJ whole genome shotgun (WGS) entry which is preliminary data.</text>
</comment>
<evidence type="ECO:0000313" key="1">
    <source>
        <dbReference type="EMBL" id="GFQ89195.1"/>
    </source>
</evidence>